<dbReference type="Pfam" id="PF00096">
    <property type="entry name" value="zf-C2H2"/>
    <property type="match status" value="1"/>
</dbReference>
<evidence type="ECO:0000256" key="1">
    <source>
        <dbReference type="PROSITE-ProRule" id="PRU00042"/>
    </source>
</evidence>
<gene>
    <name evidence="4" type="ORF">PG986_000558</name>
</gene>
<name>A0ABR1QUC0_9PEZI</name>
<evidence type="ECO:0000259" key="3">
    <source>
        <dbReference type="PROSITE" id="PS50157"/>
    </source>
</evidence>
<dbReference type="GeneID" id="92069842"/>
<evidence type="ECO:0000256" key="2">
    <source>
        <dbReference type="SAM" id="MobiDB-lite"/>
    </source>
</evidence>
<feature type="compositionally biased region" description="Basic residues" evidence="2">
    <location>
        <begin position="177"/>
        <end position="189"/>
    </location>
</feature>
<evidence type="ECO:0000313" key="4">
    <source>
        <dbReference type="EMBL" id="KAK7966281.1"/>
    </source>
</evidence>
<accession>A0ABR1QUC0</accession>
<comment type="caution">
    <text evidence="4">The sequence shown here is derived from an EMBL/GenBank/DDBJ whole genome shotgun (WGS) entry which is preliminary data.</text>
</comment>
<reference evidence="4 5" key="1">
    <citation type="submission" date="2023-01" db="EMBL/GenBank/DDBJ databases">
        <title>Analysis of 21 Apiospora genomes using comparative genomics revels a genus with tremendous synthesis potential of carbohydrate active enzymes and secondary metabolites.</title>
        <authorList>
            <person name="Sorensen T."/>
        </authorList>
    </citation>
    <scope>NUCLEOTIDE SEQUENCE [LARGE SCALE GENOMIC DNA]</scope>
    <source>
        <strain evidence="4 5">CBS 24483</strain>
    </source>
</reference>
<feature type="region of interest" description="Disordered" evidence="2">
    <location>
        <begin position="162"/>
        <end position="237"/>
    </location>
</feature>
<dbReference type="PROSITE" id="PS50157">
    <property type="entry name" value="ZINC_FINGER_C2H2_2"/>
    <property type="match status" value="1"/>
</dbReference>
<feature type="compositionally biased region" description="Acidic residues" evidence="2">
    <location>
        <begin position="216"/>
        <end position="237"/>
    </location>
</feature>
<protein>
    <recommendedName>
        <fullName evidence="3">C2H2-type domain-containing protein</fullName>
    </recommendedName>
</protein>
<sequence>MIALVAAVNSYVFPSFTSESSLTPASSYLVDADTPFLLPATYTARHLFLSRNPARIIIAFAKMAGKRYLCPKCPQSFRREKKLRRHLSKVPHRYALICPFPIKSCKKVFADYGTMLKHLRNDVQVHKGLGLGEIHKLVASLHADKEAIAKLKPQQWVSNLFRSANGESKGNEGANRKTSRAKKSKKPKKNSAVAKEESEQVNNNHNNKPHGLVADEPMDDEEEYGGYESEPEEWWMR</sequence>
<evidence type="ECO:0000313" key="5">
    <source>
        <dbReference type="Proteomes" id="UP001391051"/>
    </source>
</evidence>
<dbReference type="RefSeq" id="XP_066705673.1">
    <property type="nucleotide sequence ID" value="XM_066836780.1"/>
</dbReference>
<organism evidence="4 5">
    <name type="scientific">Apiospora aurea</name>
    <dbReference type="NCBI Taxonomy" id="335848"/>
    <lineage>
        <taxon>Eukaryota</taxon>
        <taxon>Fungi</taxon>
        <taxon>Dikarya</taxon>
        <taxon>Ascomycota</taxon>
        <taxon>Pezizomycotina</taxon>
        <taxon>Sordariomycetes</taxon>
        <taxon>Xylariomycetidae</taxon>
        <taxon>Amphisphaeriales</taxon>
        <taxon>Apiosporaceae</taxon>
        <taxon>Apiospora</taxon>
    </lineage>
</organism>
<dbReference type="Gene3D" id="3.30.160.60">
    <property type="entry name" value="Classic Zinc Finger"/>
    <property type="match status" value="1"/>
</dbReference>
<keyword evidence="1" id="KW-0479">Metal-binding</keyword>
<keyword evidence="1" id="KW-0862">Zinc</keyword>
<keyword evidence="1" id="KW-0863">Zinc-finger</keyword>
<proteinExistence type="predicted"/>
<feature type="domain" description="C2H2-type" evidence="3">
    <location>
        <begin position="68"/>
        <end position="92"/>
    </location>
</feature>
<keyword evidence="5" id="KW-1185">Reference proteome</keyword>
<dbReference type="InterPro" id="IPR013087">
    <property type="entry name" value="Znf_C2H2_type"/>
</dbReference>
<dbReference type="PROSITE" id="PS00028">
    <property type="entry name" value="ZINC_FINGER_C2H2_1"/>
    <property type="match status" value="1"/>
</dbReference>
<dbReference type="EMBL" id="JAQQWE010000001">
    <property type="protein sequence ID" value="KAK7966281.1"/>
    <property type="molecule type" value="Genomic_DNA"/>
</dbReference>
<dbReference type="Proteomes" id="UP001391051">
    <property type="component" value="Unassembled WGS sequence"/>
</dbReference>